<dbReference type="GO" id="GO:0005975">
    <property type="term" value="P:carbohydrate metabolic process"/>
    <property type="evidence" value="ECO:0007669"/>
    <property type="project" value="InterPro"/>
</dbReference>
<protein>
    <recommendedName>
        <fullName evidence="1">UDP-N-acetylglucosamine--N-acetylmuramyl-(pentapeptide) pyrophosphoryl-undecaprenol N-acetylglucosamine transferase</fullName>
        <ecNumber evidence="1">2.4.1.227</ecNumber>
    </recommendedName>
    <alternativeName>
        <fullName evidence="1">Undecaprenyl-PP-MurNAc-pentapeptide-UDPGlcNAc GlcNAc transferase</fullName>
    </alternativeName>
</protein>
<dbReference type="GO" id="GO:0050511">
    <property type="term" value="F:undecaprenyldiphospho-muramoylpentapeptide beta-N-acetylglucosaminyltransferase activity"/>
    <property type="evidence" value="ECO:0007669"/>
    <property type="project" value="UniProtKB-UniRule"/>
</dbReference>
<proteinExistence type="inferred from homology"/>
<dbReference type="STRING" id="633807.BW732_09400"/>
<dbReference type="AlphaFoldDB" id="A0A1Q2D7V8"/>
<comment type="caution">
    <text evidence="1">Lacks conserved residue(s) required for the propagation of feature annotation.</text>
</comment>
<comment type="subcellular location">
    <subcellularLocation>
        <location evidence="1">Cell membrane</location>
        <topology evidence="1">Peripheral membrane protein</topology>
        <orientation evidence="1">Cytoplasmic side</orientation>
    </subcellularLocation>
</comment>
<evidence type="ECO:0000313" key="2">
    <source>
        <dbReference type="EMBL" id="AQP54421.1"/>
    </source>
</evidence>
<dbReference type="Pfam" id="PF04101">
    <property type="entry name" value="Glyco_tran_28_C"/>
    <property type="match status" value="1"/>
</dbReference>
<gene>
    <name evidence="1" type="primary">murG</name>
    <name evidence="2" type="ORF">BW732_09400</name>
</gene>
<keyword evidence="1" id="KW-0131">Cell cycle</keyword>
<sequence>MKILVSGGGTGGHIYPAVSLIKHIRQINPNAEFLYVGTKKGLESSIVPEQNISFKTIEIQGFKRSLSLDNMKTVYLFLRSISESKKIIKDFQPDIVIGTGGYVCGAVVYAAHKLGIPTIIHEQNSVAGMTNKFLARYVDKIGICFPDVTKDFPEDKVVLVGNPRGQEVVGIKKSDILKEFGLNPKIPTVLIFGGSRGAQTINRVVLESLKSFQTKPYQVLYASGKIYYPDVEKVWNNESSNSVKVVPYINHMEQVLSNVDLVIGRAGATSLAEITSLGLPSIMIPSPNVTNDHQTKNAQSLVKRGASVLLADGTLTSKQLIDEIDQIMLNEELRLDMAKASKAEGIPDANDRLYNLIKSLV</sequence>
<keyword evidence="1" id="KW-0961">Cell wall biogenesis/degradation</keyword>
<keyword evidence="1" id="KW-0472">Membrane</keyword>
<dbReference type="PANTHER" id="PTHR21015">
    <property type="entry name" value="UDP-N-ACETYLGLUCOSAMINE--N-ACETYLMURAMYL-(PENTAPEPTIDE) PYROPHOSPHORYL-UNDECAPRENOL N-ACETYLGLUCOSAMINE TRANSFERASE 1"/>
    <property type="match status" value="1"/>
</dbReference>
<dbReference type="PANTHER" id="PTHR21015:SF22">
    <property type="entry name" value="GLYCOSYLTRANSFERASE"/>
    <property type="match status" value="1"/>
</dbReference>
<dbReference type="NCBIfam" id="TIGR01133">
    <property type="entry name" value="murG"/>
    <property type="match status" value="1"/>
</dbReference>
<dbReference type="OrthoDB" id="9808936at2"/>
<dbReference type="CDD" id="cd03785">
    <property type="entry name" value="GT28_MurG"/>
    <property type="match status" value="1"/>
</dbReference>
<dbReference type="GO" id="GO:0008360">
    <property type="term" value="P:regulation of cell shape"/>
    <property type="evidence" value="ECO:0007669"/>
    <property type="project" value="UniProtKB-KW"/>
</dbReference>
<name>A0A1Q2D7V8_9ENTE</name>
<keyword evidence="1" id="KW-0573">Peptidoglycan synthesis</keyword>
<accession>A0A1Q2D7V8</accession>
<keyword evidence="1" id="KW-1003">Cell membrane</keyword>
<dbReference type="Gene3D" id="3.40.50.2000">
    <property type="entry name" value="Glycogen Phosphorylase B"/>
    <property type="match status" value="2"/>
</dbReference>
<comment type="similarity">
    <text evidence="1">Belongs to the glycosyltransferase 28 family. MurG subfamily.</text>
</comment>
<feature type="binding site" evidence="1">
    <location>
        <position position="124"/>
    </location>
    <ligand>
        <name>UDP-N-acetyl-alpha-D-glucosamine</name>
        <dbReference type="ChEBI" id="CHEBI:57705"/>
    </ligand>
</feature>
<dbReference type="Pfam" id="PF03033">
    <property type="entry name" value="Glyco_transf_28"/>
    <property type="match status" value="1"/>
</dbReference>
<dbReference type="InterPro" id="IPR006009">
    <property type="entry name" value="GlcNAc_MurG"/>
</dbReference>
<dbReference type="KEGG" id="vpi:BW732_09400"/>
<organism evidence="2 3">
    <name type="scientific">Vagococcus penaei</name>
    <dbReference type="NCBI Taxonomy" id="633807"/>
    <lineage>
        <taxon>Bacteria</taxon>
        <taxon>Bacillati</taxon>
        <taxon>Bacillota</taxon>
        <taxon>Bacilli</taxon>
        <taxon>Lactobacillales</taxon>
        <taxon>Enterococcaceae</taxon>
        <taxon>Vagococcus</taxon>
    </lineage>
</organism>
<dbReference type="GO" id="GO:0009252">
    <property type="term" value="P:peptidoglycan biosynthetic process"/>
    <property type="evidence" value="ECO:0007669"/>
    <property type="project" value="UniProtKB-UniRule"/>
</dbReference>
<feature type="binding site" evidence="1">
    <location>
        <position position="195"/>
    </location>
    <ligand>
        <name>UDP-N-acetyl-alpha-D-glucosamine</name>
        <dbReference type="ChEBI" id="CHEBI:57705"/>
    </ligand>
</feature>
<feature type="binding site" evidence="1">
    <location>
        <begin position="10"/>
        <end position="12"/>
    </location>
    <ligand>
        <name>UDP-N-acetyl-alpha-D-glucosamine</name>
        <dbReference type="ChEBI" id="CHEBI:57705"/>
    </ligand>
</feature>
<keyword evidence="1 2" id="KW-0808">Transferase</keyword>
<dbReference type="GO" id="GO:0051301">
    <property type="term" value="P:cell division"/>
    <property type="evidence" value="ECO:0007669"/>
    <property type="project" value="UniProtKB-KW"/>
</dbReference>
<feature type="binding site" evidence="1">
    <location>
        <position position="249"/>
    </location>
    <ligand>
        <name>UDP-N-acetyl-alpha-D-glucosamine</name>
        <dbReference type="ChEBI" id="CHEBI:57705"/>
    </ligand>
</feature>
<dbReference type="InterPro" id="IPR004276">
    <property type="entry name" value="GlycoTrans_28_N"/>
</dbReference>
<keyword evidence="1" id="KW-0132">Cell division</keyword>
<comment type="catalytic activity">
    <reaction evidence="1">
        <text>Mur2Ac(oyl-L-Ala-gamma-D-Glu-L-Lys-D-Ala-D-Ala)-di-trans,octa-cis-undecaprenyl diphosphate + UDP-N-acetyl-alpha-D-glucosamine = beta-D-GlcNAc-(1-&gt;4)-Mur2Ac(oyl-L-Ala-gamma-D-Glu-L-Lys-D-Ala-D-Ala)-di-trans,octa-cis-undecaprenyl diphosphate + UDP + H(+)</text>
        <dbReference type="Rhea" id="RHEA:23192"/>
        <dbReference type="ChEBI" id="CHEBI:15378"/>
        <dbReference type="ChEBI" id="CHEBI:57705"/>
        <dbReference type="ChEBI" id="CHEBI:58223"/>
        <dbReference type="ChEBI" id="CHEBI:60032"/>
        <dbReference type="ChEBI" id="CHEBI:60033"/>
        <dbReference type="EC" id="2.4.1.227"/>
    </reaction>
</comment>
<comment type="pathway">
    <text evidence="1">Cell wall biogenesis; peptidoglycan biosynthesis.</text>
</comment>
<evidence type="ECO:0000313" key="3">
    <source>
        <dbReference type="Proteomes" id="UP000188246"/>
    </source>
</evidence>
<comment type="function">
    <text evidence="1">Cell wall formation. Catalyzes the transfer of a GlcNAc subunit on undecaprenyl-pyrophosphoryl-MurNAc-pentapeptide (lipid intermediate I) to form undecaprenyl-pyrophosphoryl-MurNAc-(pentapeptide)GlcNAc (lipid intermediate II).</text>
</comment>
<dbReference type="InterPro" id="IPR007235">
    <property type="entry name" value="Glyco_trans_28_C"/>
</dbReference>
<dbReference type="Proteomes" id="UP000188246">
    <property type="component" value="Chromosome"/>
</dbReference>
<dbReference type="SUPFAM" id="SSF53756">
    <property type="entry name" value="UDP-Glycosyltransferase/glycogen phosphorylase"/>
    <property type="match status" value="1"/>
</dbReference>
<feature type="binding site" evidence="1">
    <location>
        <position position="294"/>
    </location>
    <ligand>
        <name>UDP-N-acetyl-alpha-D-glucosamine</name>
        <dbReference type="ChEBI" id="CHEBI:57705"/>
    </ligand>
</feature>
<keyword evidence="1" id="KW-0133">Cell shape</keyword>
<dbReference type="EC" id="2.4.1.227" evidence="1"/>
<keyword evidence="3" id="KW-1185">Reference proteome</keyword>
<dbReference type="HAMAP" id="MF_00033">
    <property type="entry name" value="MurG"/>
    <property type="match status" value="1"/>
</dbReference>
<dbReference type="EMBL" id="CP019609">
    <property type="protein sequence ID" value="AQP54421.1"/>
    <property type="molecule type" value="Genomic_DNA"/>
</dbReference>
<dbReference type="GO" id="GO:0071555">
    <property type="term" value="P:cell wall organization"/>
    <property type="evidence" value="ECO:0007669"/>
    <property type="project" value="UniProtKB-KW"/>
</dbReference>
<reference evidence="2 3" key="1">
    <citation type="journal article" date="2010" name="Int. J. Syst. Evol. Microbiol.">
        <title>Vagococcus penaei sp. nov., isolated from spoilage microbiota of cooked shrimp (Penaeus vannamei).</title>
        <authorList>
            <person name="Jaffres E."/>
            <person name="Prevost H."/>
            <person name="Rossero A."/>
            <person name="Joffraud J.J."/>
            <person name="Dousset X."/>
        </authorList>
    </citation>
    <scope>NUCLEOTIDE SEQUENCE [LARGE SCALE GENOMIC DNA]</scope>
    <source>
        <strain evidence="2 3">CD276</strain>
    </source>
</reference>
<evidence type="ECO:0000256" key="1">
    <source>
        <dbReference type="HAMAP-Rule" id="MF_00033"/>
    </source>
</evidence>
<dbReference type="RefSeq" id="WP_077276499.1">
    <property type="nucleotide sequence ID" value="NZ_CP019609.1"/>
</dbReference>
<dbReference type="GO" id="GO:0005886">
    <property type="term" value="C:plasma membrane"/>
    <property type="evidence" value="ECO:0007669"/>
    <property type="project" value="UniProtKB-SubCell"/>
</dbReference>
<dbReference type="UniPathway" id="UPA00219"/>
<keyword evidence="1 2" id="KW-0328">Glycosyltransferase</keyword>